<comment type="caution">
    <text evidence="12">The sequence shown here is derived from an EMBL/GenBank/DDBJ whole genome shotgun (WGS) entry which is preliminary data.</text>
</comment>
<dbReference type="EMBL" id="SAWZ01000007">
    <property type="protein sequence ID" value="RXR03415.1"/>
    <property type="molecule type" value="Genomic_DNA"/>
</dbReference>
<dbReference type="AlphaFoldDB" id="A0A4Q1JSU7"/>
<reference evidence="12 13" key="1">
    <citation type="submission" date="2019-01" db="EMBL/GenBank/DDBJ databases">
        <title>Pseudoxanthomonas composti sp. nov., isolated from compost.</title>
        <authorList>
            <person name="Yang G."/>
        </authorList>
    </citation>
    <scope>NUCLEOTIDE SEQUENCE [LARGE SCALE GENOMIC DNA]</scope>
    <source>
        <strain evidence="12 13">GSS15</strain>
    </source>
</reference>
<dbReference type="InterPro" id="IPR024744">
    <property type="entry name" value="CSS-motif_dom"/>
</dbReference>
<dbReference type="GO" id="GO:0005886">
    <property type="term" value="C:plasma membrane"/>
    <property type="evidence" value="ECO:0007669"/>
    <property type="project" value="UniProtKB-SubCell"/>
</dbReference>
<evidence type="ECO:0000256" key="1">
    <source>
        <dbReference type="ARBA" id="ARBA00004651"/>
    </source>
</evidence>
<evidence type="ECO:0000256" key="6">
    <source>
        <dbReference type="ARBA" id="ARBA00022801"/>
    </source>
</evidence>
<sequence length="537" mass="58881">MARTRVIFFATVMIGLAIALPLAALFYGAWQLSVREEQDRLSEIAGSTLARTQLVYQEVVQTLHQSDAAGLAACSQDHIARMRALTLSNISVEELGYFQQRRLKCTSWGVVEGEVRQPRAHFTTREGVRLNLHVRPIVSTGNVMIAMQAGAHNALVDPARLVDVLVDPSLSLTVATRDGQIMAQRHAPDPDLLARVLARDGAGREEDSFYAVARAGDWVAVATEPRTQTLQHLRREQLLLLPFALLLTLIMIGGIVWVSRRRLSPRGELAIAVGKREFVVHYQPVIHLPTGACVGAEALVRWRRPDGSLVRPDLFIPLAEDSGLIKPITDQVIDSVLDELGPTLAADATMHVAINLCADDIRTGRAVRVIARKLEGKELQAGQLLLEATERGFIDVEAARTTIGQARAAGHSLAIDDFGTGYSSLQYLQSLPLDALKIDKSFVETIGLDSATSSVTDHIISMARALGLLLIAEGVETQAQADYLRARGVDFAQGWLFAKAMPAADFLAFHQQRRAQFGACPSRIQRRWPADEQDREI</sequence>
<keyword evidence="5 10" id="KW-0812">Transmembrane</keyword>
<evidence type="ECO:0000256" key="3">
    <source>
        <dbReference type="ARBA" id="ARBA00022475"/>
    </source>
</evidence>
<dbReference type="PANTHER" id="PTHR33121">
    <property type="entry name" value="CYCLIC DI-GMP PHOSPHODIESTERASE PDEF"/>
    <property type="match status" value="1"/>
</dbReference>
<dbReference type="PROSITE" id="PS50883">
    <property type="entry name" value="EAL"/>
    <property type="match status" value="1"/>
</dbReference>
<comment type="subcellular location">
    <subcellularLocation>
        <location evidence="1">Cell membrane</location>
        <topology evidence="1">Multi-pass membrane protein</topology>
    </subcellularLocation>
</comment>
<evidence type="ECO:0000256" key="10">
    <source>
        <dbReference type="SAM" id="Phobius"/>
    </source>
</evidence>
<evidence type="ECO:0000313" key="12">
    <source>
        <dbReference type="EMBL" id="RXR03415.1"/>
    </source>
</evidence>
<dbReference type="Pfam" id="PF00563">
    <property type="entry name" value="EAL"/>
    <property type="match status" value="1"/>
</dbReference>
<dbReference type="GO" id="GO:0071111">
    <property type="term" value="F:cyclic-guanylate-specific phosphodiesterase activity"/>
    <property type="evidence" value="ECO:0007669"/>
    <property type="project" value="UniProtKB-EC"/>
</dbReference>
<dbReference type="RefSeq" id="WP_129471727.1">
    <property type="nucleotide sequence ID" value="NZ_SAWZ01000007.1"/>
</dbReference>
<keyword evidence="13" id="KW-1185">Reference proteome</keyword>
<proteinExistence type="predicted"/>
<feature type="transmembrane region" description="Helical" evidence="10">
    <location>
        <begin position="6"/>
        <end position="30"/>
    </location>
</feature>
<evidence type="ECO:0000256" key="2">
    <source>
        <dbReference type="ARBA" id="ARBA00012282"/>
    </source>
</evidence>
<dbReference type="EC" id="3.1.4.52" evidence="2"/>
<protein>
    <recommendedName>
        <fullName evidence="2">cyclic-guanylate-specific phosphodiesterase</fullName>
        <ecNumber evidence="2">3.1.4.52</ecNumber>
    </recommendedName>
</protein>
<gene>
    <name evidence="12" type="ORF">EPA99_13305</name>
</gene>
<comment type="catalytic activity">
    <reaction evidence="9">
        <text>3',3'-c-di-GMP + H2O = 5'-phosphoguanylyl(3'-&gt;5')guanosine + H(+)</text>
        <dbReference type="Rhea" id="RHEA:24902"/>
        <dbReference type="ChEBI" id="CHEBI:15377"/>
        <dbReference type="ChEBI" id="CHEBI:15378"/>
        <dbReference type="ChEBI" id="CHEBI:58754"/>
        <dbReference type="ChEBI" id="CHEBI:58805"/>
        <dbReference type="EC" id="3.1.4.52"/>
    </reaction>
</comment>
<evidence type="ECO:0000313" key="13">
    <source>
        <dbReference type="Proteomes" id="UP000289784"/>
    </source>
</evidence>
<dbReference type="OrthoDB" id="9804951at2"/>
<keyword evidence="4" id="KW-0973">c-di-GMP</keyword>
<dbReference type="InterPro" id="IPR050706">
    <property type="entry name" value="Cyclic-di-GMP_PDE-like"/>
</dbReference>
<dbReference type="Pfam" id="PF12792">
    <property type="entry name" value="CSS-motif"/>
    <property type="match status" value="1"/>
</dbReference>
<dbReference type="SMART" id="SM00052">
    <property type="entry name" value="EAL"/>
    <property type="match status" value="1"/>
</dbReference>
<name>A0A4Q1JSU7_9GAMM</name>
<evidence type="ECO:0000256" key="7">
    <source>
        <dbReference type="ARBA" id="ARBA00022989"/>
    </source>
</evidence>
<dbReference type="SUPFAM" id="SSF141868">
    <property type="entry name" value="EAL domain-like"/>
    <property type="match status" value="1"/>
</dbReference>
<evidence type="ECO:0000256" key="4">
    <source>
        <dbReference type="ARBA" id="ARBA00022636"/>
    </source>
</evidence>
<evidence type="ECO:0000256" key="9">
    <source>
        <dbReference type="ARBA" id="ARBA00034290"/>
    </source>
</evidence>
<dbReference type="InterPro" id="IPR035919">
    <property type="entry name" value="EAL_sf"/>
</dbReference>
<evidence type="ECO:0000259" key="11">
    <source>
        <dbReference type="PROSITE" id="PS50883"/>
    </source>
</evidence>
<dbReference type="Proteomes" id="UP000289784">
    <property type="component" value="Unassembled WGS sequence"/>
</dbReference>
<keyword evidence="8 10" id="KW-0472">Membrane</keyword>
<keyword evidence="7 10" id="KW-1133">Transmembrane helix</keyword>
<keyword evidence="3" id="KW-1003">Cell membrane</keyword>
<organism evidence="12 13">
    <name type="scientific">Pseudoxanthomonas composti</name>
    <dbReference type="NCBI Taxonomy" id="2137479"/>
    <lineage>
        <taxon>Bacteria</taxon>
        <taxon>Pseudomonadati</taxon>
        <taxon>Pseudomonadota</taxon>
        <taxon>Gammaproteobacteria</taxon>
        <taxon>Lysobacterales</taxon>
        <taxon>Lysobacteraceae</taxon>
        <taxon>Pseudoxanthomonas</taxon>
    </lineage>
</organism>
<keyword evidence="6" id="KW-0378">Hydrolase</keyword>
<feature type="transmembrane region" description="Helical" evidence="10">
    <location>
        <begin position="238"/>
        <end position="258"/>
    </location>
</feature>
<accession>A0A4Q1JSU7</accession>
<dbReference type="PANTHER" id="PTHR33121:SF79">
    <property type="entry name" value="CYCLIC DI-GMP PHOSPHODIESTERASE PDED-RELATED"/>
    <property type="match status" value="1"/>
</dbReference>
<evidence type="ECO:0000256" key="5">
    <source>
        <dbReference type="ARBA" id="ARBA00022692"/>
    </source>
</evidence>
<dbReference type="InterPro" id="IPR001633">
    <property type="entry name" value="EAL_dom"/>
</dbReference>
<feature type="domain" description="EAL" evidence="11">
    <location>
        <begin position="262"/>
        <end position="514"/>
    </location>
</feature>
<dbReference type="Gene3D" id="3.20.20.450">
    <property type="entry name" value="EAL domain"/>
    <property type="match status" value="1"/>
</dbReference>
<evidence type="ECO:0000256" key="8">
    <source>
        <dbReference type="ARBA" id="ARBA00023136"/>
    </source>
</evidence>
<dbReference type="CDD" id="cd01948">
    <property type="entry name" value="EAL"/>
    <property type="match status" value="1"/>
</dbReference>